<evidence type="ECO:0000256" key="4">
    <source>
        <dbReference type="ARBA" id="ARBA00022527"/>
    </source>
</evidence>
<dbReference type="InterPro" id="IPR008271">
    <property type="entry name" value="Ser/Thr_kinase_AS"/>
</dbReference>
<dbReference type="InterPro" id="IPR046375">
    <property type="entry name" value="IKBKB_SDD_sf"/>
</dbReference>
<evidence type="ECO:0000313" key="14">
    <source>
        <dbReference type="Proteomes" id="UP001307889"/>
    </source>
</evidence>
<dbReference type="Gene3D" id="1.20.1270.250">
    <property type="match status" value="1"/>
</dbReference>
<dbReference type="InterPro" id="IPR000719">
    <property type="entry name" value="Prot_kinase_dom"/>
</dbReference>
<dbReference type="Pfam" id="PF00069">
    <property type="entry name" value="Pkinase"/>
    <property type="match status" value="1"/>
</dbReference>
<evidence type="ECO:0000256" key="1">
    <source>
        <dbReference type="ARBA" id="ARBA00004496"/>
    </source>
</evidence>
<reference evidence="13 14" key="1">
    <citation type="submission" date="2023-09" db="EMBL/GenBank/DDBJ databases">
        <title>Nesidiocoris tenuis whole genome shotgun sequence.</title>
        <authorList>
            <person name="Shibata T."/>
            <person name="Shimoda M."/>
            <person name="Kobayashi T."/>
            <person name="Uehara T."/>
        </authorList>
    </citation>
    <scope>NUCLEOTIDE SEQUENCE [LARGE SCALE GENOMIC DNA]</scope>
    <source>
        <strain evidence="13 14">Japan</strain>
    </source>
</reference>
<dbReference type="InterPro" id="IPR011009">
    <property type="entry name" value="Kinase-like_dom_sf"/>
</dbReference>
<dbReference type="PANTHER" id="PTHR22969:SF17">
    <property type="entry name" value="INHIBITOR OF NUCLEAR FACTOR KAPPA-B KINASE SUBUNIT BETA"/>
    <property type="match status" value="1"/>
</dbReference>
<dbReference type="InterPro" id="IPR051180">
    <property type="entry name" value="IKK"/>
</dbReference>
<sequence length="723" mass="83012">MAESKASIKDWVKGEGLGSGTFAVVTSLTHRLSGEQIAIKTFKDDRSEICQKEIDLLKKCSHENVVKLVPIPEEFKLISHKIICMECCREGNLRKLLNQPQNCAGLPEPIIRRCLANIGSALEYIHRQNVIHRDLKPENIVMQKVDDQFIFKLIDFGCSAESDSKSLLRKLNVGTRDYAAPEMFNEYTFSVDYWSFGFICHEMITGFRPFLPHLKPIVWIEKVQYKADEVICVYEELYNEDAKTYVFSEHLFPENQISRSLATKLELWLRLALRWDYRKRGYNRQNQLVIFSALRDILNKKILTVFDAVNYKMLDYEITDSTSMLDVRNSISKDTAIPVGEQIILRPSGSFVNDNDKAADFWDSSCEFAMLYVFTSGDTVKTLDPEEPHQVVVEMTDNEKVLLPHRKRQRIYVAALHFLRTQLNLCKIFYDAMAVRLFSLVLSRDALLFIESEAQREIHRSDAMWQLFCSSVLYNEKCFKNACNSKAILGEPDHFNNHKAKGESFKLALQELETRLYECTNALKQSQVFIDEAQAFEQLDEIIKKLEKRLFEGHAMYRANIKNTPQEVKDSLGNSAEIITLIKEFLKIMETFVGDPGVVNVPKVHKSCYDELTRIKSMLEGLPGEIEKLNKNIEQAQLSLFKAVWSLKKPEVNPAPLSGSPASSTQTSVANSPFSETTEPADSSVLTLLQAHRNLHQQVRDFMEKYTATYESIRSRHPEMDQV</sequence>
<comment type="subcellular location">
    <subcellularLocation>
        <location evidence="1">Cytoplasm</location>
    </subcellularLocation>
</comment>
<evidence type="ECO:0000256" key="6">
    <source>
        <dbReference type="ARBA" id="ARBA00022741"/>
    </source>
</evidence>
<evidence type="ECO:0000256" key="3">
    <source>
        <dbReference type="ARBA" id="ARBA00022490"/>
    </source>
</evidence>
<comment type="catalytic activity">
    <reaction evidence="9">
        <text>L-seryl-[I-kappa-B protein] + ATP = O-phospho-L-seryl-[I-kappa-B protein] + ADP + H(+)</text>
        <dbReference type="Rhea" id="RHEA:19073"/>
        <dbReference type="Rhea" id="RHEA-COMP:13698"/>
        <dbReference type="Rhea" id="RHEA-COMP:13699"/>
        <dbReference type="ChEBI" id="CHEBI:15378"/>
        <dbReference type="ChEBI" id="CHEBI:29999"/>
        <dbReference type="ChEBI" id="CHEBI:30616"/>
        <dbReference type="ChEBI" id="CHEBI:83421"/>
        <dbReference type="ChEBI" id="CHEBI:456216"/>
        <dbReference type="EC" id="2.7.11.10"/>
    </reaction>
</comment>
<accession>A0ABN7ANL9</accession>
<keyword evidence="3" id="KW-0963">Cytoplasm</keyword>
<dbReference type="Proteomes" id="UP001307889">
    <property type="component" value="Chromosome 4"/>
</dbReference>
<keyword evidence="4" id="KW-0723">Serine/threonine-protein kinase</keyword>
<dbReference type="SMART" id="SM00220">
    <property type="entry name" value="S_TKc"/>
    <property type="match status" value="1"/>
</dbReference>
<dbReference type="Gene3D" id="1.10.510.10">
    <property type="entry name" value="Transferase(Phosphotransferase) domain 1"/>
    <property type="match status" value="1"/>
</dbReference>
<keyword evidence="8 10" id="KW-0067">ATP-binding</keyword>
<evidence type="ECO:0000256" key="11">
    <source>
        <dbReference type="SAM" id="MobiDB-lite"/>
    </source>
</evidence>
<dbReference type="Gene3D" id="3.10.20.90">
    <property type="entry name" value="Phosphatidylinositol 3-kinase Catalytic Subunit, Chain A, domain 1"/>
    <property type="match status" value="1"/>
</dbReference>
<dbReference type="InterPro" id="IPR017441">
    <property type="entry name" value="Protein_kinase_ATP_BS"/>
</dbReference>
<feature type="domain" description="Protein kinase" evidence="12">
    <location>
        <begin position="11"/>
        <end position="269"/>
    </location>
</feature>
<feature type="binding site" evidence="10">
    <location>
        <position position="40"/>
    </location>
    <ligand>
        <name>ATP</name>
        <dbReference type="ChEBI" id="CHEBI:30616"/>
    </ligand>
</feature>
<dbReference type="PROSITE" id="PS00108">
    <property type="entry name" value="PROTEIN_KINASE_ST"/>
    <property type="match status" value="1"/>
</dbReference>
<dbReference type="PROSITE" id="PS50011">
    <property type="entry name" value="PROTEIN_KINASE_DOM"/>
    <property type="match status" value="1"/>
</dbReference>
<proteinExistence type="predicted"/>
<gene>
    <name evidence="13" type="ORF">NTJ_06472</name>
</gene>
<organism evidence="13 14">
    <name type="scientific">Nesidiocoris tenuis</name>
    <dbReference type="NCBI Taxonomy" id="355587"/>
    <lineage>
        <taxon>Eukaryota</taxon>
        <taxon>Metazoa</taxon>
        <taxon>Ecdysozoa</taxon>
        <taxon>Arthropoda</taxon>
        <taxon>Hexapoda</taxon>
        <taxon>Insecta</taxon>
        <taxon>Pterygota</taxon>
        <taxon>Neoptera</taxon>
        <taxon>Paraneoptera</taxon>
        <taxon>Hemiptera</taxon>
        <taxon>Heteroptera</taxon>
        <taxon>Panheteroptera</taxon>
        <taxon>Cimicomorpha</taxon>
        <taxon>Miridae</taxon>
        <taxon>Dicyphina</taxon>
        <taxon>Nesidiocoris</taxon>
    </lineage>
</organism>
<feature type="compositionally biased region" description="Polar residues" evidence="11">
    <location>
        <begin position="660"/>
        <end position="679"/>
    </location>
</feature>
<dbReference type="EC" id="2.7.11.10" evidence="2"/>
<keyword evidence="7" id="KW-0418">Kinase</keyword>
<evidence type="ECO:0000256" key="7">
    <source>
        <dbReference type="ARBA" id="ARBA00022777"/>
    </source>
</evidence>
<evidence type="ECO:0000259" key="12">
    <source>
        <dbReference type="PROSITE" id="PS50011"/>
    </source>
</evidence>
<evidence type="ECO:0000313" key="13">
    <source>
        <dbReference type="EMBL" id="BES93663.1"/>
    </source>
</evidence>
<feature type="region of interest" description="Disordered" evidence="11">
    <location>
        <begin position="653"/>
        <end position="679"/>
    </location>
</feature>
<keyword evidence="5" id="KW-0808">Transferase</keyword>
<protein>
    <recommendedName>
        <fullName evidence="2">IkappaB kinase</fullName>
        <ecNumber evidence="2">2.7.11.10</ecNumber>
    </recommendedName>
</protein>
<keyword evidence="14" id="KW-1185">Reference proteome</keyword>
<dbReference type="PROSITE" id="PS00107">
    <property type="entry name" value="PROTEIN_KINASE_ATP"/>
    <property type="match status" value="1"/>
</dbReference>
<evidence type="ECO:0000256" key="2">
    <source>
        <dbReference type="ARBA" id="ARBA00012442"/>
    </source>
</evidence>
<dbReference type="SUPFAM" id="SSF56112">
    <property type="entry name" value="Protein kinase-like (PK-like)"/>
    <property type="match status" value="1"/>
</dbReference>
<evidence type="ECO:0000256" key="8">
    <source>
        <dbReference type="ARBA" id="ARBA00022840"/>
    </source>
</evidence>
<evidence type="ECO:0000256" key="10">
    <source>
        <dbReference type="PROSITE-ProRule" id="PRU10141"/>
    </source>
</evidence>
<dbReference type="PANTHER" id="PTHR22969">
    <property type="entry name" value="IKB KINASE"/>
    <property type="match status" value="1"/>
</dbReference>
<dbReference type="EMBL" id="AP028912">
    <property type="protein sequence ID" value="BES93663.1"/>
    <property type="molecule type" value="Genomic_DNA"/>
</dbReference>
<name>A0ABN7ANL9_9HEMI</name>
<evidence type="ECO:0000256" key="9">
    <source>
        <dbReference type="ARBA" id="ARBA00048789"/>
    </source>
</evidence>
<evidence type="ECO:0000256" key="5">
    <source>
        <dbReference type="ARBA" id="ARBA00022679"/>
    </source>
</evidence>
<keyword evidence="6 10" id="KW-0547">Nucleotide-binding</keyword>